<protein>
    <submittedName>
        <fullName evidence="1">Uncharacterized protein</fullName>
    </submittedName>
</protein>
<gene>
    <name evidence="1" type="ORF">EYF80_019745</name>
</gene>
<evidence type="ECO:0000313" key="2">
    <source>
        <dbReference type="Proteomes" id="UP000314294"/>
    </source>
</evidence>
<sequence length="85" mass="9402">MTDHSGTAIQMCLRRRCAPCPQLSSGKNNVYFINESLENPRVTQELDLKLSPGAEGCQLEVLALESDLELPLPLEQWGADMATKQ</sequence>
<dbReference type="AlphaFoldDB" id="A0A4Z2HW56"/>
<reference evidence="1 2" key="1">
    <citation type="submission" date="2019-03" db="EMBL/GenBank/DDBJ databases">
        <title>First draft genome of Liparis tanakae, snailfish: a comprehensive survey of snailfish specific genes.</title>
        <authorList>
            <person name="Kim W."/>
            <person name="Song I."/>
            <person name="Jeong J.-H."/>
            <person name="Kim D."/>
            <person name="Kim S."/>
            <person name="Ryu S."/>
            <person name="Song J.Y."/>
            <person name="Lee S.K."/>
        </authorList>
    </citation>
    <scope>NUCLEOTIDE SEQUENCE [LARGE SCALE GENOMIC DNA]</scope>
    <source>
        <tissue evidence="1">Muscle</tissue>
    </source>
</reference>
<accession>A0A4Z2HW56</accession>
<evidence type="ECO:0000313" key="1">
    <source>
        <dbReference type="EMBL" id="TNN70069.1"/>
    </source>
</evidence>
<organism evidence="1 2">
    <name type="scientific">Liparis tanakae</name>
    <name type="common">Tanaka's snailfish</name>
    <dbReference type="NCBI Taxonomy" id="230148"/>
    <lineage>
        <taxon>Eukaryota</taxon>
        <taxon>Metazoa</taxon>
        <taxon>Chordata</taxon>
        <taxon>Craniata</taxon>
        <taxon>Vertebrata</taxon>
        <taxon>Euteleostomi</taxon>
        <taxon>Actinopterygii</taxon>
        <taxon>Neopterygii</taxon>
        <taxon>Teleostei</taxon>
        <taxon>Neoteleostei</taxon>
        <taxon>Acanthomorphata</taxon>
        <taxon>Eupercaria</taxon>
        <taxon>Perciformes</taxon>
        <taxon>Cottioidei</taxon>
        <taxon>Cottales</taxon>
        <taxon>Liparidae</taxon>
        <taxon>Liparis</taxon>
    </lineage>
</organism>
<dbReference type="Proteomes" id="UP000314294">
    <property type="component" value="Unassembled WGS sequence"/>
</dbReference>
<keyword evidence="2" id="KW-1185">Reference proteome</keyword>
<proteinExistence type="predicted"/>
<dbReference type="EMBL" id="SRLO01000168">
    <property type="protein sequence ID" value="TNN70069.1"/>
    <property type="molecule type" value="Genomic_DNA"/>
</dbReference>
<comment type="caution">
    <text evidence="1">The sequence shown here is derived from an EMBL/GenBank/DDBJ whole genome shotgun (WGS) entry which is preliminary data.</text>
</comment>
<name>A0A4Z2HW56_9TELE</name>